<name>A0A956NHQ9_UNCEI</name>
<reference evidence="1" key="2">
    <citation type="journal article" date="2021" name="Microbiome">
        <title>Successional dynamics and alternative stable states in a saline activated sludge microbial community over 9 years.</title>
        <authorList>
            <person name="Wang Y."/>
            <person name="Ye J."/>
            <person name="Ju F."/>
            <person name="Liu L."/>
            <person name="Boyd J.A."/>
            <person name="Deng Y."/>
            <person name="Parks D.H."/>
            <person name="Jiang X."/>
            <person name="Yin X."/>
            <person name="Woodcroft B.J."/>
            <person name="Tyson G.W."/>
            <person name="Hugenholtz P."/>
            <person name="Polz M.F."/>
            <person name="Zhang T."/>
        </authorList>
    </citation>
    <scope>NUCLEOTIDE SEQUENCE</scope>
    <source>
        <strain evidence="1">HKST-UBA02</strain>
    </source>
</reference>
<dbReference type="InterPro" id="IPR019238">
    <property type="entry name" value="AbiEi_2"/>
</dbReference>
<evidence type="ECO:0000313" key="1">
    <source>
        <dbReference type="EMBL" id="MCA9758791.1"/>
    </source>
</evidence>
<dbReference type="Proteomes" id="UP000739538">
    <property type="component" value="Unassembled WGS sequence"/>
</dbReference>
<gene>
    <name evidence="1" type="ORF">KDA27_23560</name>
</gene>
<sequence>MSEPGSRYGTAQAPPDAELRIRTSNRAFRVAVRVARSHLTRTVADGLLARQDIQSTDPYWMLFAPHVGRGLGAYLKEMGANYIDRAGNCHLILGEGLMAHVEGRPPERRPREGRSIGVPGYRVLFSILVQPDLLNSPVRGLASAASVSPATAANTRAQLEHEGLVHKSAQGWRVTHPRGVLEKWLRGYETTVRPKLVIGRYRVETSDPEELERRIGSIFKGASEPWALGGTAAAFRMTGHYRGEETVLHLIKQSSEAVRQLRAISATDGPLILLNVPSSLAFVSPVPDTVTPLLVYSELLHEGSRRSLESAEEVASRYLTHVFE</sequence>
<organism evidence="1 2">
    <name type="scientific">Eiseniibacteriota bacterium</name>
    <dbReference type="NCBI Taxonomy" id="2212470"/>
    <lineage>
        <taxon>Bacteria</taxon>
        <taxon>Candidatus Eiseniibacteriota</taxon>
    </lineage>
</organism>
<dbReference type="AlphaFoldDB" id="A0A956NHQ9"/>
<dbReference type="Pfam" id="PF09952">
    <property type="entry name" value="AbiEi_2"/>
    <property type="match status" value="1"/>
</dbReference>
<proteinExistence type="predicted"/>
<reference evidence="1" key="1">
    <citation type="submission" date="2020-04" db="EMBL/GenBank/DDBJ databases">
        <authorList>
            <person name="Zhang T."/>
        </authorList>
    </citation>
    <scope>NUCLEOTIDE SEQUENCE</scope>
    <source>
        <strain evidence="1">HKST-UBA02</strain>
    </source>
</reference>
<comment type="caution">
    <text evidence="1">The sequence shown here is derived from an EMBL/GenBank/DDBJ whole genome shotgun (WGS) entry which is preliminary data.</text>
</comment>
<evidence type="ECO:0000313" key="2">
    <source>
        <dbReference type="Proteomes" id="UP000739538"/>
    </source>
</evidence>
<dbReference type="EMBL" id="JAGQHS010000212">
    <property type="protein sequence ID" value="MCA9758791.1"/>
    <property type="molecule type" value="Genomic_DNA"/>
</dbReference>
<accession>A0A956NHQ9</accession>
<protein>
    <submittedName>
        <fullName evidence="1">Uncharacterized protein</fullName>
    </submittedName>
</protein>